<dbReference type="Proteomes" id="UP001642409">
    <property type="component" value="Unassembled WGS sequence"/>
</dbReference>
<evidence type="ECO:0000313" key="3">
    <source>
        <dbReference type="EMBL" id="CAI9964211.1"/>
    </source>
</evidence>
<proteinExistence type="predicted"/>
<feature type="transmembrane region" description="Helical" evidence="2">
    <location>
        <begin position="295"/>
        <end position="317"/>
    </location>
</feature>
<reference evidence="3" key="1">
    <citation type="submission" date="2023-06" db="EMBL/GenBank/DDBJ databases">
        <authorList>
            <person name="Kurt Z."/>
        </authorList>
    </citation>
    <scope>NUCLEOTIDE SEQUENCE</scope>
</reference>
<evidence type="ECO:0000256" key="2">
    <source>
        <dbReference type="SAM" id="Phobius"/>
    </source>
</evidence>
<dbReference type="InterPro" id="IPR009030">
    <property type="entry name" value="Growth_fac_rcpt_cys_sf"/>
</dbReference>
<evidence type="ECO:0000256" key="1">
    <source>
        <dbReference type="SAM" id="MobiDB-lite"/>
    </source>
</evidence>
<evidence type="ECO:0000313" key="4">
    <source>
        <dbReference type="EMBL" id="CAL5996801.1"/>
    </source>
</evidence>
<dbReference type="EMBL" id="CAXDID020000035">
    <property type="protein sequence ID" value="CAL5996801.1"/>
    <property type="molecule type" value="Genomic_DNA"/>
</dbReference>
<keyword evidence="2" id="KW-0472">Membrane</keyword>
<dbReference type="EMBL" id="CATOUU010000972">
    <property type="protein sequence ID" value="CAI9964211.1"/>
    <property type="molecule type" value="Genomic_DNA"/>
</dbReference>
<keyword evidence="5" id="KW-1185">Reference proteome</keyword>
<evidence type="ECO:0000313" key="5">
    <source>
        <dbReference type="Proteomes" id="UP001642409"/>
    </source>
</evidence>
<gene>
    <name evidence="4" type="ORF">HINF_LOCUS14941</name>
    <name evidence="3" type="ORF">HINF_LOCUS51856</name>
</gene>
<name>A0AA86UTM3_9EUKA</name>
<comment type="caution">
    <text evidence="3">The sequence shown here is derived from an EMBL/GenBank/DDBJ whole genome shotgun (WGS) entry which is preliminary data.</text>
</comment>
<keyword evidence="2" id="KW-0812">Transmembrane</keyword>
<sequence length="356" mass="38381">MIMFLLIQSQEHAAPHIKTGAYGEACTQNVDCFYANAICSTQTCQCNYFAGYGYDSTTSSCHICQDNNQIIGDYGYCWDCPTNSKPVNNNCVCDEQNGFSGNSANCVSCWDSQQIIVSGACQTCPPNTKFVTGKCVCDESQGYVGADPAYCISCWGQQQIIANGACSACPSHTKFETDKCVCDQSLGYTGVYTSCSDCWGNQMVVTGSSCSACALGSVFKDNQCVCDEQNGFSGANSNNCVNCWSQSLIVDGQSCASCEDKDAYSTYDVENLCKCKPSYGLKGGLCKKITNQKTIIVSVCVPAIAILVAITAVFIILKKKKTLKAHIESLPQNNQNLNKTQNEQPAQKEPQQVSVQ</sequence>
<accession>A0AA86UTM3</accession>
<reference evidence="4 5" key="2">
    <citation type="submission" date="2024-07" db="EMBL/GenBank/DDBJ databases">
        <authorList>
            <person name="Akdeniz Z."/>
        </authorList>
    </citation>
    <scope>NUCLEOTIDE SEQUENCE [LARGE SCALE GENOMIC DNA]</scope>
</reference>
<keyword evidence="2" id="KW-1133">Transmembrane helix</keyword>
<feature type="region of interest" description="Disordered" evidence="1">
    <location>
        <begin position="334"/>
        <end position="356"/>
    </location>
</feature>
<protein>
    <submittedName>
        <fullName evidence="3">Uncharacterized protein</fullName>
    </submittedName>
</protein>
<dbReference type="SUPFAM" id="SSF57184">
    <property type="entry name" value="Growth factor receptor domain"/>
    <property type="match status" value="1"/>
</dbReference>
<dbReference type="AlphaFoldDB" id="A0AA86UTM3"/>
<organism evidence="3">
    <name type="scientific">Hexamita inflata</name>
    <dbReference type="NCBI Taxonomy" id="28002"/>
    <lineage>
        <taxon>Eukaryota</taxon>
        <taxon>Metamonada</taxon>
        <taxon>Diplomonadida</taxon>
        <taxon>Hexamitidae</taxon>
        <taxon>Hexamitinae</taxon>
        <taxon>Hexamita</taxon>
    </lineage>
</organism>